<evidence type="ECO:0000313" key="3">
    <source>
        <dbReference type="Proteomes" id="UP001321786"/>
    </source>
</evidence>
<proteinExistence type="predicted"/>
<dbReference type="PANTHER" id="PTHR31446:SF29">
    <property type="entry name" value="ACID PHOSPHATASE_VANADIUM-DEPENDENT HALOPEROXIDASE-RELATED PROTEIN"/>
    <property type="match status" value="1"/>
</dbReference>
<evidence type="ECO:0000256" key="1">
    <source>
        <dbReference type="SAM" id="Phobius"/>
    </source>
</evidence>
<keyword evidence="1" id="KW-1133">Transmembrane helix</keyword>
<keyword evidence="1" id="KW-0812">Transmembrane</keyword>
<dbReference type="InterPro" id="IPR003832">
    <property type="entry name" value="DUF212"/>
</dbReference>
<dbReference type="AlphaFoldDB" id="A0AAU9EHL9"/>
<evidence type="ECO:0000313" key="2">
    <source>
        <dbReference type="EMBL" id="BEP28998.1"/>
    </source>
</evidence>
<dbReference type="RefSeq" id="WP_338537292.1">
    <property type="nucleotide sequence ID" value="NZ_AP028654.1"/>
</dbReference>
<dbReference type="EMBL" id="AP028654">
    <property type="protein sequence ID" value="BEP28998.1"/>
    <property type="molecule type" value="Genomic_DNA"/>
</dbReference>
<gene>
    <name evidence="2" type="ORF">HLPR_13290</name>
</gene>
<dbReference type="PANTHER" id="PTHR31446">
    <property type="entry name" value="ACID PHOSPHATASE/VANADIUM-DEPENDENT HALOPEROXIDASE-RELATED PROTEIN"/>
    <property type="match status" value="1"/>
</dbReference>
<feature type="transmembrane region" description="Helical" evidence="1">
    <location>
        <begin position="73"/>
        <end position="89"/>
    </location>
</feature>
<accession>A0AAU9EHL9</accession>
<feature type="transmembrane region" description="Helical" evidence="1">
    <location>
        <begin position="12"/>
        <end position="33"/>
    </location>
</feature>
<protein>
    <submittedName>
        <fullName evidence="2">Divergent PAP2 family protein</fullName>
    </submittedName>
</protein>
<reference evidence="2 3" key="1">
    <citation type="submission" date="2023-08" db="EMBL/GenBank/DDBJ databases">
        <title>Helicovermis profunda gen. nov., sp. nov., a novel mesophilic, fermentative bacterium within the Bacillota from a deep-sea hydrothermal vent chimney.</title>
        <authorList>
            <person name="Miyazaki U."/>
            <person name="Mizutani D."/>
            <person name="Hashimoto Y."/>
            <person name="Tame A."/>
            <person name="Sawayama S."/>
            <person name="Miyazaki J."/>
            <person name="Takai K."/>
            <person name="Nakagawa S."/>
        </authorList>
    </citation>
    <scope>NUCLEOTIDE SEQUENCE [LARGE SCALE GENOMIC DNA]</scope>
    <source>
        <strain evidence="2 3">S502</strain>
    </source>
</reference>
<keyword evidence="3" id="KW-1185">Reference proteome</keyword>
<organism evidence="2 3">
    <name type="scientific">Helicovermis profundi</name>
    <dbReference type="NCBI Taxonomy" id="3065157"/>
    <lineage>
        <taxon>Bacteria</taxon>
        <taxon>Bacillati</taxon>
        <taxon>Bacillota</taxon>
        <taxon>Clostridia</taxon>
        <taxon>Helicovermis</taxon>
    </lineage>
</organism>
<feature type="transmembrane region" description="Helical" evidence="1">
    <location>
        <begin position="124"/>
        <end position="146"/>
    </location>
</feature>
<dbReference type="KEGG" id="hprf:HLPR_13290"/>
<dbReference type="Pfam" id="PF02681">
    <property type="entry name" value="DUF212"/>
    <property type="match status" value="1"/>
</dbReference>
<dbReference type="Proteomes" id="UP001321786">
    <property type="component" value="Chromosome"/>
</dbReference>
<name>A0AAU9EHL9_9FIRM</name>
<keyword evidence="1" id="KW-0472">Membrane</keyword>
<sequence>MNFFEGIIINPAFQVAFCAWLIAQILKVFTNLYKYKKLDLYRLIGSGGMPSSHSSFVMGLSTAVGLIDGWDSSIYAISLVFALIVMYDASGVRRSVGKQAIIINHIITDFYKTHQIKEEKLKELVGHTPFEVFAGAILGIIFANLMI</sequence>